<keyword evidence="2" id="KW-1185">Reference proteome</keyword>
<proteinExistence type="predicted"/>
<organism evidence="1 2">
    <name type="scientific">Ramazzottius varieornatus</name>
    <name type="common">Water bear</name>
    <name type="synonym">Tardigrade</name>
    <dbReference type="NCBI Taxonomy" id="947166"/>
    <lineage>
        <taxon>Eukaryota</taxon>
        <taxon>Metazoa</taxon>
        <taxon>Ecdysozoa</taxon>
        <taxon>Tardigrada</taxon>
        <taxon>Eutardigrada</taxon>
        <taxon>Parachela</taxon>
        <taxon>Hypsibioidea</taxon>
        <taxon>Ramazzottiidae</taxon>
        <taxon>Ramazzottius</taxon>
    </lineage>
</organism>
<protein>
    <recommendedName>
        <fullName evidence="3">HTH psq-type domain-containing protein</fullName>
    </recommendedName>
</protein>
<reference evidence="1 2" key="1">
    <citation type="journal article" date="2016" name="Nat. Commun.">
        <title>Extremotolerant tardigrade genome and improved radiotolerance of human cultured cells by tardigrade-unique protein.</title>
        <authorList>
            <person name="Hashimoto T."/>
            <person name="Horikawa D.D."/>
            <person name="Saito Y."/>
            <person name="Kuwahara H."/>
            <person name="Kozuka-Hata H."/>
            <person name="Shin-I T."/>
            <person name="Minakuchi Y."/>
            <person name="Ohishi K."/>
            <person name="Motoyama A."/>
            <person name="Aizu T."/>
            <person name="Enomoto A."/>
            <person name="Kondo K."/>
            <person name="Tanaka S."/>
            <person name="Hara Y."/>
            <person name="Koshikawa S."/>
            <person name="Sagara H."/>
            <person name="Miura T."/>
            <person name="Yokobori S."/>
            <person name="Miyagawa K."/>
            <person name="Suzuki Y."/>
            <person name="Kubo T."/>
            <person name="Oyama M."/>
            <person name="Kohara Y."/>
            <person name="Fujiyama A."/>
            <person name="Arakawa K."/>
            <person name="Katayama T."/>
            <person name="Toyoda A."/>
            <person name="Kunieda T."/>
        </authorList>
    </citation>
    <scope>NUCLEOTIDE SEQUENCE [LARGE SCALE GENOMIC DNA]</scope>
    <source>
        <strain evidence="1 2">YOKOZUNA-1</strain>
    </source>
</reference>
<evidence type="ECO:0000313" key="1">
    <source>
        <dbReference type="EMBL" id="GAU89724.1"/>
    </source>
</evidence>
<dbReference type="Proteomes" id="UP000186922">
    <property type="component" value="Unassembled WGS sequence"/>
</dbReference>
<evidence type="ECO:0008006" key="3">
    <source>
        <dbReference type="Google" id="ProtNLM"/>
    </source>
</evidence>
<dbReference type="AlphaFoldDB" id="A0A1D1UJ13"/>
<sequence>MPEGHKSKRGRKYTEDSLENVVRAVVEGMSVRNALLTYGDPHMVNCERFPIAQKIIKFTTIEKIFAKSSGIRVGEGRKAAMCGES</sequence>
<comment type="caution">
    <text evidence="1">The sequence shown here is derived from an EMBL/GenBank/DDBJ whole genome shotgun (WGS) entry which is preliminary data.</text>
</comment>
<gene>
    <name evidence="1" type="primary">RvY_02238-1</name>
    <name evidence="1" type="synonym">RvY_02238.1</name>
    <name evidence="1" type="ORF">RvY_02238</name>
</gene>
<evidence type="ECO:0000313" key="2">
    <source>
        <dbReference type="Proteomes" id="UP000186922"/>
    </source>
</evidence>
<dbReference type="EMBL" id="BDGG01000001">
    <property type="protein sequence ID" value="GAU89724.1"/>
    <property type="molecule type" value="Genomic_DNA"/>
</dbReference>
<accession>A0A1D1UJ13</accession>
<name>A0A1D1UJ13_RAMVA</name>